<dbReference type="EMBL" id="CATOUU010001186">
    <property type="protein sequence ID" value="CAI9978804.1"/>
    <property type="molecule type" value="Genomic_DNA"/>
</dbReference>
<evidence type="ECO:0000313" key="1">
    <source>
        <dbReference type="EMBL" id="CAI9978804.1"/>
    </source>
</evidence>
<organism evidence="1">
    <name type="scientific">Hexamita inflata</name>
    <dbReference type="NCBI Taxonomy" id="28002"/>
    <lineage>
        <taxon>Eukaryota</taxon>
        <taxon>Metamonada</taxon>
        <taxon>Diplomonadida</taxon>
        <taxon>Hexamitidae</taxon>
        <taxon>Hexamitinae</taxon>
        <taxon>Hexamita</taxon>
    </lineage>
</organism>
<gene>
    <name evidence="1" type="ORF">HINF_LOCUS66449</name>
    <name evidence="2" type="ORF">HINF_LOCUS8215</name>
</gene>
<evidence type="ECO:0000313" key="3">
    <source>
        <dbReference type="Proteomes" id="UP001642409"/>
    </source>
</evidence>
<proteinExistence type="predicted"/>
<reference evidence="1" key="1">
    <citation type="submission" date="2023-06" db="EMBL/GenBank/DDBJ databases">
        <authorList>
            <person name="Kurt Z."/>
        </authorList>
    </citation>
    <scope>NUCLEOTIDE SEQUENCE</scope>
</reference>
<accession>A0AA86V3B0</accession>
<name>A0AA86V3B0_9EUKA</name>
<dbReference type="EMBL" id="CAXDID020000017">
    <property type="protein sequence ID" value="CAL5984669.1"/>
    <property type="molecule type" value="Genomic_DNA"/>
</dbReference>
<dbReference type="Proteomes" id="UP001642409">
    <property type="component" value="Unassembled WGS sequence"/>
</dbReference>
<keyword evidence="3" id="KW-1185">Reference proteome</keyword>
<protein>
    <submittedName>
        <fullName evidence="1">Enolase</fullName>
    </submittedName>
</protein>
<comment type="caution">
    <text evidence="1">The sequence shown here is derived from an EMBL/GenBank/DDBJ whole genome shotgun (WGS) entry which is preliminary data.</text>
</comment>
<dbReference type="AlphaFoldDB" id="A0AA86V3B0"/>
<sequence length="55" mass="6624">MESIKLIREHSERRATYNELMRIEECGELKFGCDTWKYRDSEDYKSGDLNDHLLV</sequence>
<reference evidence="2 3" key="2">
    <citation type="submission" date="2024-07" db="EMBL/GenBank/DDBJ databases">
        <authorList>
            <person name="Akdeniz Z."/>
        </authorList>
    </citation>
    <scope>NUCLEOTIDE SEQUENCE [LARGE SCALE GENOMIC DNA]</scope>
</reference>
<evidence type="ECO:0000313" key="2">
    <source>
        <dbReference type="EMBL" id="CAL5984669.1"/>
    </source>
</evidence>